<reference evidence="2" key="1">
    <citation type="submission" date="2020-07" db="EMBL/GenBank/DDBJ databases">
        <title>Methanobacterium. sp. MethCan genome.</title>
        <authorList>
            <person name="Postec A."/>
            <person name="Quemeneur M."/>
        </authorList>
    </citation>
    <scope>NUCLEOTIDE SEQUENCE</scope>
    <source>
        <strain evidence="2">MethCAN</strain>
    </source>
</reference>
<dbReference type="GeneID" id="64819452"/>
<dbReference type="RefSeq" id="WP_211533527.1">
    <property type="nucleotide sequence ID" value="NZ_CP058560.1"/>
</dbReference>
<dbReference type="KEGG" id="meme:HYG87_01770"/>
<dbReference type="OrthoDB" id="18481at2157"/>
<dbReference type="InterPro" id="IPR002931">
    <property type="entry name" value="Transglutaminase-like"/>
</dbReference>
<dbReference type="Gene3D" id="3.20.20.80">
    <property type="entry name" value="Glycosidases"/>
    <property type="match status" value="1"/>
</dbReference>
<dbReference type="SMART" id="SM00460">
    <property type="entry name" value="TGc"/>
    <property type="match status" value="1"/>
</dbReference>
<dbReference type="SUPFAM" id="SSF54001">
    <property type="entry name" value="Cysteine proteinases"/>
    <property type="match status" value="1"/>
</dbReference>
<evidence type="ECO:0000313" key="2">
    <source>
        <dbReference type="EMBL" id="QUH22583.1"/>
    </source>
</evidence>
<proteinExistence type="predicted"/>
<dbReference type="InterPro" id="IPR017853">
    <property type="entry name" value="GH"/>
</dbReference>
<organism evidence="2 3">
    <name type="scientific">Methanobacterium alkalithermotolerans</name>
    <dbReference type="NCBI Taxonomy" id="2731220"/>
    <lineage>
        <taxon>Archaea</taxon>
        <taxon>Methanobacteriati</taxon>
        <taxon>Methanobacteriota</taxon>
        <taxon>Methanomada group</taxon>
        <taxon>Methanobacteria</taxon>
        <taxon>Methanobacteriales</taxon>
        <taxon>Methanobacteriaceae</taxon>
        <taxon>Methanobacterium</taxon>
    </lineage>
</organism>
<evidence type="ECO:0000313" key="3">
    <source>
        <dbReference type="Proteomes" id="UP000681041"/>
    </source>
</evidence>
<dbReference type="EMBL" id="CP058560">
    <property type="protein sequence ID" value="QUH22583.1"/>
    <property type="molecule type" value="Genomic_DNA"/>
</dbReference>
<dbReference type="Proteomes" id="UP000681041">
    <property type="component" value="Chromosome"/>
</dbReference>
<dbReference type="PANTHER" id="PTHR33490">
    <property type="entry name" value="BLR5614 PROTEIN-RELATED"/>
    <property type="match status" value="1"/>
</dbReference>
<dbReference type="AlphaFoldDB" id="A0A8T8K620"/>
<keyword evidence="3" id="KW-1185">Reference proteome</keyword>
<feature type="domain" description="Transglutaminase-like" evidence="1">
    <location>
        <begin position="1088"/>
        <end position="1149"/>
    </location>
</feature>
<evidence type="ECO:0000259" key="1">
    <source>
        <dbReference type="SMART" id="SM00460"/>
    </source>
</evidence>
<gene>
    <name evidence="2" type="ORF">HYG87_01770</name>
</gene>
<dbReference type="Pfam" id="PF13200">
    <property type="entry name" value="DUF4015"/>
    <property type="match status" value="1"/>
</dbReference>
<accession>A0A8T8K620</accession>
<dbReference type="Pfam" id="PF09373">
    <property type="entry name" value="PMBR"/>
    <property type="match status" value="1"/>
</dbReference>
<dbReference type="Gene3D" id="3.10.620.30">
    <property type="match status" value="1"/>
</dbReference>
<dbReference type="InterPro" id="IPR038765">
    <property type="entry name" value="Papain-like_cys_pep_sf"/>
</dbReference>
<dbReference type="Pfam" id="PF01841">
    <property type="entry name" value="Transglut_core"/>
    <property type="match status" value="1"/>
</dbReference>
<dbReference type="PANTHER" id="PTHR33490:SF3">
    <property type="entry name" value="CONSERVED INTEGRAL MEMBRANE PROTEIN"/>
    <property type="match status" value="1"/>
</dbReference>
<dbReference type="InterPro" id="IPR018975">
    <property type="entry name" value="Pseudomurein-binding_repeat"/>
</dbReference>
<dbReference type="SUPFAM" id="SSF51445">
    <property type="entry name" value="(Trans)glycosidases"/>
    <property type="match status" value="1"/>
</dbReference>
<name>A0A8T8K620_9EURY</name>
<protein>
    <recommendedName>
        <fullName evidence="1">Transglutaminase-like domain-containing protein</fullName>
    </recommendedName>
</protein>
<dbReference type="InterPro" id="IPR025275">
    <property type="entry name" value="DUF4015"/>
</dbReference>
<sequence length="1176" mass="130252">MLLVCFALLNTNVIFAQMNATSVDSFNNTPDSSYGNYGDEPIFHPENTTSLTGDACPTGKAESDSGGNVVDDYLESEVQYAAYGNQKNESQQYAAYGDTAGVVNYTPVDLVPYQNSTGALWVRYWSMDAMNLEELKAAGITDIFLDSEALTNSKYQNSSARFLQNAQQSGIRVSVWVNCFKPNSTWIDPANESSATYITDLLSRIGTLTGMAGINGVHLDYLRYPGNAYQQVNGTTSINSFVSRVRDVVKAIKPDALLSAALMPEGAVNAYYYGQNYTELANYLDVLVPMIYKGNYNKNTSWIGSVTNYIVSQSAGKPVWTGILTYQSDNNLTTIGAGELFGDVVSALKNGADGYVLFRYGLLDEGFFEYSSAMHNPTAGENSNNPISFSPGSIKDAASRVKEYIEANQRLPNFVTINNRQLNMSEYLYLLAKVLELNSGSNTPVAYKKIIEPLAPMGDPVNGTLNKSEYLDIASRLVKFMDTNLIAPNFASSSLGKIRFENLVYSMSRAVDFVNKNNQLPNFVTVLNIDLSTPGQGTAPVAPPTTSGFSLSSIQDAASRVNEFITSNQKLPNFVTINQKQLTMSEYLYLLLKATTQTNTNNNNPINHQNITEPVNSTGNMETGTLNKAQYLDLAQRILQFMETNKQAPNFATHNQARIKYENLIYAYTRIMDFTKNNNQLPNTVNIINIQGGTAPANPPTNNNPNTFTLASIQDAATRVKTFIETNQKLPNFVTINQKQLTMSEYLYLLLKATTQTNTNNNNPINHQNITEPVNSTGNMETGTLNKAQYLDLAQRILQFMETNKQAPNFATHNQARIKYENLIYAYTRIMDFTKNNNQLPNTVNIINIQGGTAPANPPTNNNPNTFTLASIQDAATRVKTFIETNQKLPNFVTINQKQLTMSEYLYLLLKATTQTNTNNNNPINHQNITEPVNSTGNMETGTLNKAQYLDLAQRILQFMETNKQAPNFATHNQARIKYENLIYAYTRIMDFTKNNRQLPNTVAIIGGISSPSSGSNLTTPYQGEGLNQYLVATQNCQVNNAQIQSLSASLTSGLNNNWDKAEAIFNWVRNNLRYEFYYNTKYGAVNTLANRSGNCVDHTHLVVALSRAAGIPARYAHGDCTFNSGSTYGHVWAEILIGNQWYAADATSYSNSLGIINSWNTATVVMRGRHSNLPW</sequence>